<keyword evidence="4" id="KW-0539">Nucleus</keyword>
<dbReference type="PANTHER" id="PTHR13026">
    <property type="entry name" value="NNP-1 PROTEIN NOVEL NUCLEAR PROTEIN 1 NOP52"/>
    <property type="match status" value="1"/>
</dbReference>
<feature type="region of interest" description="Disordered" evidence="5">
    <location>
        <begin position="676"/>
        <end position="709"/>
    </location>
</feature>
<comment type="similarity">
    <text evidence="2">Belongs to the RRP1 family.</text>
</comment>
<dbReference type="InterPro" id="IPR010301">
    <property type="entry name" value="RRP1"/>
</dbReference>
<feature type="compositionally biased region" description="Acidic residues" evidence="5">
    <location>
        <begin position="228"/>
        <end position="244"/>
    </location>
</feature>
<organism evidence="6 7">
    <name type="scientific">Lagenidium giganteum</name>
    <dbReference type="NCBI Taxonomy" id="4803"/>
    <lineage>
        <taxon>Eukaryota</taxon>
        <taxon>Sar</taxon>
        <taxon>Stramenopiles</taxon>
        <taxon>Oomycota</taxon>
        <taxon>Peronosporomycetes</taxon>
        <taxon>Pythiales</taxon>
        <taxon>Pythiaceae</taxon>
    </lineage>
</organism>
<dbReference type="Proteomes" id="UP001146120">
    <property type="component" value="Unassembled WGS sequence"/>
</dbReference>
<feature type="region of interest" description="Disordered" evidence="5">
    <location>
        <begin position="220"/>
        <end position="244"/>
    </location>
</feature>
<dbReference type="PANTHER" id="PTHR13026:SF0">
    <property type="entry name" value="RIBOSOMAL RNA PROCESSING 1B"/>
    <property type="match status" value="1"/>
</dbReference>
<feature type="region of interest" description="Disordered" evidence="5">
    <location>
        <begin position="544"/>
        <end position="566"/>
    </location>
</feature>
<feature type="compositionally biased region" description="Low complexity" evidence="5">
    <location>
        <begin position="679"/>
        <end position="688"/>
    </location>
</feature>
<name>A0AAV2YTX7_9STRA</name>
<reference evidence="6" key="2">
    <citation type="journal article" date="2023" name="Microbiol Resour">
        <title>Decontamination and Annotation of the Draft Genome Sequence of the Oomycete Lagenidium giganteum ARSEF 373.</title>
        <authorList>
            <person name="Morgan W.R."/>
            <person name="Tartar A."/>
        </authorList>
    </citation>
    <scope>NUCLEOTIDE SEQUENCE</scope>
    <source>
        <strain evidence="6">ARSEF 373</strain>
    </source>
</reference>
<dbReference type="Pfam" id="PF05997">
    <property type="entry name" value="Nop52"/>
    <property type="match status" value="1"/>
</dbReference>
<feature type="region of interest" description="Disordered" evidence="5">
    <location>
        <begin position="611"/>
        <end position="640"/>
    </location>
</feature>
<evidence type="ECO:0000256" key="4">
    <source>
        <dbReference type="ARBA" id="ARBA00023242"/>
    </source>
</evidence>
<dbReference type="GO" id="GO:0030688">
    <property type="term" value="C:preribosome, small subunit precursor"/>
    <property type="evidence" value="ECO:0007669"/>
    <property type="project" value="InterPro"/>
</dbReference>
<reference evidence="6" key="1">
    <citation type="submission" date="2022-11" db="EMBL/GenBank/DDBJ databases">
        <authorList>
            <person name="Morgan W.R."/>
            <person name="Tartar A."/>
        </authorList>
    </citation>
    <scope>NUCLEOTIDE SEQUENCE</scope>
    <source>
        <strain evidence="6">ARSEF 373</strain>
    </source>
</reference>
<dbReference type="GO" id="GO:0006364">
    <property type="term" value="P:rRNA processing"/>
    <property type="evidence" value="ECO:0007669"/>
    <property type="project" value="UniProtKB-KW"/>
</dbReference>
<feature type="compositionally biased region" description="Basic residues" evidence="5">
    <location>
        <begin position="689"/>
        <end position="703"/>
    </location>
</feature>
<comment type="subcellular location">
    <subcellularLocation>
        <location evidence="1">Nucleus</location>
    </subcellularLocation>
</comment>
<evidence type="ECO:0000256" key="1">
    <source>
        <dbReference type="ARBA" id="ARBA00004123"/>
    </source>
</evidence>
<dbReference type="GO" id="GO:0005634">
    <property type="term" value="C:nucleus"/>
    <property type="evidence" value="ECO:0007669"/>
    <property type="project" value="UniProtKB-SubCell"/>
</dbReference>
<feature type="region of interest" description="Disordered" evidence="5">
    <location>
        <begin position="301"/>
        <end position="506"/>
    </location>
</feature>
<sequence length="709" mass="79162">MENAASRFGQRLAHTEKKYRDQALKKLTLYLTKKTEWTDLEWDKLWKALFYCMWMSDKRPVQEELSSNLAALVHKLPSADAALAFVHSFFRTMHREWHGIDGLRLDKFYSLIRKFVHQSFVLLANNDWEREHVELFVSMLSSEIVSQLPNGLRMHVCDLYLTELYAAAGAKVATRSFLLLLEPFFTLLSSEYDKAVFKRVTEMIFLPMLADYKFGPQPVKEKKKAAHDDDEPAGETDEDDEEVDEVKVFEHVKVEYVQHRIFEIASADDTAERNRSVLYDLYGKFFKMTKIDSLKAAPLADEDEDVKQTNNKEQSKKRKAEQEPEAEAEPAVADETAPAEKKKRKRNKKNKQQQEEAEQMDEEMATPVEEESPKKEASPAKKAAKKDAKVEEETQKQKQSPAKKEKKVEEETAKKAKKAKAEPVVEEPAKKTKKAKAEPVVEEPAKKTKKAKAEPVVEEPAKKTKKAKAEPVVEEPAKKAKKEKVVEANTDEKKAKKADKEEKADKSNIVVKSGLKLQRCVSCGGFGKGFLPKGKDQCAHCQRTGKKAAPSKAKDAKTTKDTAAPAEKKAVKVVTKSGVKFQRCTSCGGFGKGFLAKGKDQCGHCERTSKAAKKSSAATIKAKKRKADDAVANDESPSAKKVTFGKNKALPYQLSIKRLKASAKVDKVSGDAPAKGLLKATSTTTSSPKKVKGSAKKLSGGRKKAADFF</sequence>
<dbReference type="EMBL" id="DAKRPA010000159">
    <property type="protein sequence ID" value="DAZ96687.1"/>
    <property type="molecule type" value="Genomic_DNA"/>
</dbReference>
<feature type="compositionally biased region" description="Basic and acidic residues" evidence="5">
    <location>
        <begin position="552"/>
        <end position="566"/>
    </location>
</feature>
<feature type="compositionally biased region" description="Basic residues" evidence="5">
    <location>
        <begin position="341"/>
        <end position="351"/>
    </location>
</feature>
<evidence type="ECO:0000256" key="3">
    <source>
        <dbReference type="ARBA" id="ARBA00022552"/>
    </source>
</evidence>
<feature type="compositionally biased region" description="Acidic residues" evidence="5">
    <location>
        <begin position="355"/>
        <end position="370"/>
    </location>
</feature>
<proteinExistence type="inferred from homology"/>
<comment type="caution">
    <text evidence="6">The sequence shown here is derived from an EMBL/GenBank/DDBJ whole genome shotgun (WGS) entry which is preliminary data.</text>
</comment>
<dbReference type="AlphaFoldDB" id="A0AAV2YTX7"/>
<keyword evidence="3" id="KW-0698">rRNA processing</keyword>
<keyword evidence="7" id="KW-1185">Reference proteome</keyword>
<feature type="compositionally biased region" description="Basic and acidic residues" evidence="5">
    <location>
        <begin position="371"/>
        <end position="506"/>
    </location>
</feature>
<evidence type="ECO:0000313" key="7">
    <source>
        <dbReference type="Proteomes" id="UP001146120"/>
    </source>
</evidence>
<accession>A0AAV2YTX7</accession>
<evidence type="ECO:0000313" key="6">
    <source>
        <dbReference type="EMBL" id="DAZ96687.1"/>
    </source>
</evidence>
<protein>
    <submittedName>
        <fullName evidence="6">Uncharacterized protein</fullName>
    </submittedName>
</protein>
<evidence type="ECO:0000256" key="5">
    <source>
        <dbReference type="SAM" id="MobiDB-lite"/>
    </source>
</evidence>
<evidence type="ECO:0000256" key="2">
    <source>
        <dbReference type="ARBA" id="ARBA00006374"/>
    </source>
</evidence>
<gene>
    <name evidence="6" type="ORF">N0F65_009154</name>
</gene>